<comment type="caution">
    <text evidence="1">The sequence shown here is derived from an EMBL/GenBank/DDBJ whole genome shotgun (WGS) entry which is preliminary data.</text>
</comment>
<evidence type="ECO:0000313" key="1">
    <source>
        <dbReference type="EMBL" id="CAH8363947.1"/>
    </source>
</evidence>
<keyword evidence="2" id="KW-1185">Reference proteome</keyword>
<dbReference type="EMBL" id="CAKOAT010375154">
    <property type="protein sequence ID" value="CAH8363947.1"/>
    <property type="molecule type" value="Genomic_DNA"/>
</dbReference>
<dbReference type="InterPro" id="IPR006873">
    <property type="entry name" value="DUF620"/>
</dbReference>
<reference evidence="1 2" key="1">
    <citation type="submission" date="2022-03" db="EMBL/GenBank/DDBJ databases">
        <authorList>
            <person name="Macdonald S."/>
            <person name="Ahmed S."/>
            <person name="Newling K."/>
        </authorList>
    </citation>
    <scope>NUCLEOTIDE SEQUENCE [LARGE SCALE GENOMIC DNA]</scope>
</reference>
<protein>
    <submittedName>
        <fullName evidence="1">Uncharacterized protein</fullName>
    </submittedName>
</protein>
<organism evidence="1 2">
    <name type="scientific">Eruca vesicaria subsp. sativa</name>
    <name type="common">Garden rocket</name>
    <name type="synonym">Eruca sativa</name>
    <dbReference type="NCBI Taxonomy" id="29727"/>
    <lineage>
        <taxon>Eukaryota</taxon>
        <taxon>Viridiplantae</taxon>
        <taxon>Streptophyta</taxon>
        <taxon>Embryophyta</taxon>
        <taxon>Tracheophyta</taxon>
        <taxon>Spermatophyta</taxon>
        <taxon>Magnoliopsida</taxon>
        <taxon>eudicotyledons</taxon>
        <taxon>Gunneridae</taxon>
        <taxon>Pentapetalae</taxon>
        <taxon>rosids</taxon>
        <taxon>malvids</taxon>
        <taxon>Brassicales</taxon>
        <taxon>Brassicaceae</taxon>
        <taxon>Brassiceae</taxon>
        <taxon>Eruca</taxon>
    </lineage>
</organism>
<proteinExistence type="predicted"/>
<dbReference type="AlphaFoldDB" id="A0ABC8KYC3"/>
<sequence>MLLLEVRGAMLALVHVSSSDPLPRLGIKNKPIETSFVKYILQQYTDASDGQKFQNSIKNAYAMGKLNMITSELQTTTRTITGTSPMLRM</sequence>
<gene>
    <name evidence="1" type="ORF">ERUC_LOCUS29703</name>
</gene>
<name>A0ABC8KYC3_ERUVS</name>
<evidence type="ECO:0000313" key="2">
    <source>
        <dbReference type="Proteomes" id="UP001642260"/>
    </source>
</evidence>
<dbReference type="PANTHER" id="PTHR31300">
    <property type="entry name" value="LIPASE"/>
    <property type="match status" value="1"/>
</dbReference>
<dbReference type="Proteomes" id="UP001642260">
    <property type="component" value="Unassembled WGS sequence"/>
</dbReference>
<dbReference type="PANTHER" id="PTHR31300:SF2">
    <property type="entry name" value="LIPASE-LIKE PROTEIN"/>
    <property type="match status" value="1"/>
</dbReference>
<accession>A0ABC8KYC3</accession>